<keyword evidence="6" id="KW-1185">Reference proteome</keyword>
<evidence type="ECO:0000256" key="4">
    <source>
        <dbReference type="SAM" id="Phobius"/>
    </source>
</evidence>
<reference evidence="5" key="2">
    <citation type="submission" date="2025-08" db="UniProtKB">
        <authorList>
            <consortium name="Ensembl"/>
        </authorList>
    </citation>
    <scope>IDENTIFICATION</scope>
</reference>
<comment type="similarity">
    <text evidence="1">Belongs to the PIGL family.</text>
</comment>
<dbReference type="GO" id="GO:0005789">
    <property type="term" value="C:endoplasmic reticulum membrane"/>
    <property type="evidence" value="ECO:0007669"/>
    <property type="project" value="Ensembl"/>
</dbReference>
<feature type="transmembrane region" description="Helical" evidence="4">
    <location>
        <begin position="112"/>
        <end position="130"/>
    </location>
</feature>
<dbReference type="GO" id="GO:0000225">
    <property type="term" value="F:N-acetylglucosaminylphosphatidylinositol deacetylase activity"/>
    <property type="evidence" value="ECO:0007669"/>
    <property type="project" value="UniProtKB-EC"/>
</dbReference>
<evidence type="ECO:0000256" key="2">
    <source>
        <dbReference type="ARBA" id="ARBA00012176"/>
    </source>
</evidence>
<dbReference type="UniPathway" id="UPA00196"/>
<organism evidence="5 6">
    <name type="scientific">Taeniopygia guttata</name>
    <name type="common">Zebra finch</name>
    <name type="synonym">Poephila guttata</name>
    <dbReference type="NCBI Taxonomy" id="59729"/>
    <lineage>
        <taxon>Eukaryota</taxon>
        <taxon>Metazoa</taxon>
        <taxon>Chordata</taxon>
        <taxon>Craniata</taxon>
        <taxon>Vertebrata</taxon>
        <taxon>Euteleostomi</taxon>
        <taxon>Archelosauria</taxon>
        <taxon>Archosauria</taxon>
        <taxon>Dinosauria</taxon>
        <taxon>Saurischia</taxon>
        <taxon>Theropoda</taxon>
        <taxon>Coelurosauria</taxon>
        <taxon>Aves</taxon>
        <taxon>Neognathae</taxon>
        <taxon>Neoaves</taxon>
        <taxon>Telluraves</taxon>
        <taxon>Australaves</taxon>
        <taxon>Passeriformes</taxon>
        <taxon>Passeroidea</taxon>
        <taxon>Estrildidae</taxon>
        <taxon>Estrildinae</taxon>
        <taxon>Taeniopygia</taxon>
    </lineage>
</organism>
<keyword evidence="4" id="KW-0812">Transmembrane</keyword>
<dbReference type="InterPro" id="IPR003737">
    <property type="entry name" value="GlcNAc_PI_deacetylase-related"/>
</dbReference>
<reference evidence="5" key="3">
    <citation type="submission" date="2025-09" db="UniProtKB">
        <authorList>
            <consortium name="Ensembl"/>
        </authorList>
    </citation>
    <scope>IDENTIFICATION</scope>
</reference>
<dbReference type="InterPro" id="IPR024078">
    <property type="entry name" value="LmbE-like_dom_sf"/>
</dbReference>
<keyword evidence="4" id="KW-1133">Transmembrane helix</keyword>
<feature type="region of interest" description="Disordered" evidence="3">
    <location>
        <begin position="1"/>
        <end position="69"/>
    </location>
</feature>
<evidence type="ECO:0000256" key="1">
    <source>
        <dbReference type="ARBA" id="ARBA00006066"/>
    </source>
</evidence>
<proteinExistence type="inferred from homology"/>
<evidence type="ECO:0000313" key="6">
    <source>
        <dbReference type="Proteomes" id="UP000007754"/>
    </source>
</evidence>
<dbReference type="GO" id="GO:0006506">
    <property type="term" value="P:GPI anchor biosynthetic process"/>
    <property type="evidence" value="ECO:0007669"/>
    <property type="project" value="UniProtKB-UniPathway"/>
</dbReference>
<dbReference type="GeneTree" id="ENSGT00390000018434"/>
<reference evidence="5 6" key="1">
    <citation type="journal article" date="2010" name="Nature">
        <title>The genome of a songbird.</title>
        <authorList>
            <person name="Warren W.C."/>
            <person name="Clayton D.F."/>
            <person name="Ellegren H."/>
            <person name="Arnold A.P."/>
            <person name="Hillier L.W."/>
            <person name="Kunstner A."/>
            <person name="Searle S."/>
            <person name="White S."/>
            <person name="Vilella A.J."/>
            <person name="Fairley S."/>
            <person name="Heger A."/>
            <person name="Kong L."/>
            <person name="Ponting C.P."/>
            <person name="Jarvis E.D."/>
            <person name="Mello C.V."/>
            <person name="Minx P."/>
            <person name="Lovell P."/>
            <person name="Velho T.A."/>
            <person name="Ferris M."/>
            <person name="Balakrishnan C.N."/>
            <person name="Sinha S."/>
            <person name="Blatti C."/>
            <person name="London S.E."/>
            <person name="Li Y."/>
            <person name="Lin Y.C."/>
            <person name="George J."/>
            <person name="Sweedler J."/>
            <person name="Southey B."/>
            <person name="Gunaratne P."/>
            <person name="Watson M."/>
            <person name="Nam K."/>
            <person name="Backstrom N."/>
            <person name="Smeds L."/>
            <person name="Nabholz B."/>
            <person name="Itoh Y."/>
            <person name="Whitney O."/>
            <person name="Pfenning A.R."/>
            <person name="Howard J."/>
            <person name="Volker M."/>
            <person name="Skinner B.M."/>
            <person name="Griffin D.K."/>
            <person name="Ye L."/>
            <person name="McLaren W.M."/>
            <person name="Flicek P."/>
            <person name="Quesada V."/>
            <person name="Velasco G."/>
            <person name="Lopez-Otin C."/>
            <person name="Puente X.S."/>
            <person name="Olender T."/>
            <person name="Lancet D."/>
            <person name="Smit A.F."/>
            <person name="Hubley R."/>
            <person name="Konkel M.K."/>
            <person name="Walker J.A."/>
            <person name="Batzer M.A."/>
            <person name="Gu W."/>
            <person name="Pollock D.D."/>
            <person name="Chen L."/>
            <person name="Cheng Z."/>
            <person name="Eichler E.E."/>
            <person name="Stapley J."/>
            <person name="Slate J."/>
            <person name="Ekblom R."/>
            <person name="Birkhead T."/>
            <person name="Burke T."/>
            <person name="Burt D."/>
            <person name="Scharff C."/>
            <person name="Adam I."/>
            <person name="Richard H."/>
            <person name="Sultan M."/>
            <person name="Soldatov A."/>
            <person name="Lehrach H."/>
            <person name="Edwards S.V."/>
            <person name="Yang S.P."/>
            <person name="Li X."/>
            <person name="Graves T."/>
            <person name="Fulton L."/>
            <person name="Nelson J."/>
            <person name="Chinwalla A."/>
            <person name="Hou S."/>
            <person name="Mardis E.R."/>
            <person name="Wilson R.K."/>
        </authorList>
    </citation>
    <scope>NUCLEOTIDE SEQUENCE [LARGE SCALE GENOMIC DNA]</scope>
</reference>
<dbReference type="Proteomes" id="UP000007754">
    <property type="component" value="Chromosome 19"/>
</dbReference>
<dbReference type="InParanoid" id="H0Z8U3"/>
<dbReference type="Gene3D" id="3.40.50.10320">
    <property type="entry name" value="LmbE-like"/>
    <property type="match status" value="1"/>
</dbReference>
<dbReference type="AlphaFoldDB" id="H0Z8U3"/>
<name>H0Z8U3_TAEGU</name>
<dbReference type="STRING" id="59729.ENSTGUP00000006996"/>
<dbReference type="PANTHER" id="PTHR12993:SF11">
    <property type="entry name" value="N-ACETYLGLUCOSAMINYL-PHOSPHATIDYLINOSITOL DE-N-ACETYLASE"/>
    <property type="match status" value="1"/>
</dbReference>
<feature type="compositionally biased region" description="Low complexity" evidence="3">
    <location>
        <begin position="13"/>
        <end position="29"/>
    </location>
</feature>
<dbReference type="EC" id="3.5.1.89" evidence="2"/>
<keyword evidence="4" id="KW-0472">Membrane</keyword>
<feature type="compositionally biased region" description="Low complexity" evidence="3">
    <location>
        <begin position="42"/>
        <end position="58"/>
    </location>
</feature>
<dbReference type="Ensembl" id="ENSTGUT00000007065.2">
    <property type="protein sequence ID" value="ENSTGUP00000006996.2"/>
    <property type="gene ID" value="ENSTGUG00000006797.2"/>
</dbReference>
<gene>
    <name evidence="5" type="primary">PIGL</name>
</gene>
<evidence type="ECO:0000256" key="3">
    <source>
        <dbReference type="SAM" id="MobiDB-lite"/>
    </source>
</evidence>
<dbReference type="PANTHER" id="PTHR12993">
    <property type="entry name" value="N-ACETYLGLUCOSAMINYL-PHOSPHATIDYLINOSITOL DE-N-ACETYLASE-RELATED"/>
    <property type="match status" value="1"/>
</dbReference>
<evidence type="ECO:0000313" key="5">
    <source>
        <dbReference type="Ensembl" id="ENSTGUP00000006996.2"/>
    </source>
</evidence>
<protein>
    <recommendedName>
        <fullName evidence="2">N-acetylglucosaminylphosphatidylinositol deacetylase</fullName>
        <ecNumber evidence="2">3.5.1.89</ecNumber>
    </recommendedName>
</protein>
<dbReference type="SUPFAM" id="SSF102588">
    <property type="entry name" value="LmbE-like"/>
    <property type="match status" value="1"/>
</dbReference>
<dbReference type="HOGENOM" id="CLU_034979_0_1_1"/>
<sequence length="358" mass="38487">MRRSPGGTARAQRTPSGPARAGPAPHGRPWGSRSGTNLPRTARPGPRFRGSGRAAPPRGGDRGGGRGWDPFVRRNLRAAAGVSGRCGGGGAVAMAAGPWCWGPPPLLPLPPVLLPVLPVLLLLPVLLGGARRLRRGRAGCRGCARGGRALVLTAHPDDEAMFFAPALLGLRSAGAAPAVLCCSAGNYYNQGEIRKKELEQSCCVLGIPASDVTVIDHRDLPDDPAVEWDTQLLATLVLKHIEAKNINLVVTFDAGGVSGHANHISLHSAVRYLHSEGKLPEGCRVLVLESVNLCRKYISFLDVLISCLLPTDALFILTEEETEQAKRAMQCHRSQLLWFRRLYLLFSRYLVVNSLRLL</sequence>
<dbReference type="Pfam" id="PF02585">
    <property type="entry name" value="PIG-L"/>
    <property type="match status" value="1"/>
</dbReference>
<accession>H0Z8U3</accession>